<evidence type="ECO:0000313" key="1">
    <source>
        <dbReference type="EMBL" id="QHU13847.1"/>
    </source>
</evidence>
<proteinExistence type="predicted"/>
<name>A0A6C0KAW8_9ZZZZ</name>
<dbReference type="SUPFAM" id="SSF53335">
    <property type="entry name" value="S-adenosyl-L-methionine-dependent methyltransferases"/>
    <property type="match status" value="1"/>
</dbReference>
<reference evidence="1" key="1">
    <citation type="journal article" date="2020" name="Nature">
        <title>Giant virus diversity and host interactions through global metagenomics.</title>
        <authorList>
            <person name="Schulz F."/>
            <person name="Roux S."/>
            <person name="Paez-Espino D."/>
            <person name="Jungbluth S."/>
            <person name="Walsh D.A."/>
            <person name="Denef V.J."/>
            <person name="McMahon K.D."/>
            <person name="Konstantinidis K.T."/>
            <person name="Eloe-Fadrosh E.A."/>
            <person name="Kyrpides N.C."/>
            <person name="Woyke T."/>
        </authorList>
    </citation>
    <scope>NUCLEOTIDE SEQUENCE</scope>
    <source>
        <strain evidence="1">GVMAG-S-1101182-85</strain>
    </source>
</reference>
<dbReference type="InterPro" id="IPR029063">
    <property type="entry name" value="SAM-dependent_MTases_sf"/>
</dbReference>
<dbReference type="Gene3D" id="3.40.50.150">
    <property type="entry name" value="Vaccinia Virus protein VP39"/>
    <property type="match status" value="1"/>
</dbReference>
<dbReference type="EMBL" id="MN740827">
    <property type="protein sequence ID" value="QHU13847.1"/>
    <property type="molecule type" value="Genomic_DNA"/>
</dbReference>
<accession>A0A6C0KAW8</accession>
<protein>
    <recommendedName>
        <fullName evidence="2">Methyltransferase</fullName>
    </recommendedName>
</protein>
<organism evidence="1">
    <name type="scientific">viral metagenome</name>
    <dbReference type="NCBI Taxonomy" id="1070528"/>
    <lineage>
        <taxon>unclassified sequences</taxon>
        <taxon>metagenomes</taxon>
        <taxon>organismal metagenomes</taxon>
    </lineage>
</organism>
<dbReference type="Pfam" id="PF13578">
    <property type="entry name" value="Methyltransf_24"/>
    <property type="match status" value="1"/>
</dbReference>
<dbReference type="AlphaFoldDB" id="A0A6C0KAW8"/>
<sequence>MLTVDEIFQKHSTINIEDKEGGIGKVEATYLVDFLRRETQIKTILEIGFNAAFSSTVFLCARPDITVISVDIGYHEYIIKGKQWIDKEFPDRHMLLVGDSAMVLPQIMKQFPLYKPDMIFIDGDHGGDRPRLDLVNAIAIAQPSTFIIIDDVVPWMKDILGPLNELTKNHKLHIIDHQTSDIWGWVISKKIC</sequence>
<evidence type="ECO:0008006" key="2">
    <source>
        <dbReference type="Google" id="ProtNLM"/>
    </source>
</evidence>